<evidence type="ECO:0000256" key="1">
    <source>
        <dbReference type="ARBA" id="ARBA00023125"/>
    </source>
</evidence>
<organism evidence="3 4">
    <name type="scientific">Streptomyces fimbriatus</name>
    <dbReference type="NCBI Taxonomy" id="68197"/>
    <lineage>
        <taxon>Bacteria</taxon>
        <taxon>Bacillati</taxon>
        <taxon>Actinomycetota</taxon>
        <taxon>Actinomycetes</taxon>
        <taxon>Kitasatosporales</taxon>
        <taxon>Streptomycetaceae</taxon>
        <taxon>Streptomyces</taxon>
    </lineage>
</organism>
<dbReference type="InterPro" id="IPR009061">
    <property type="entry name" value="DNA-bd_dom_put_sf"/>
</dbReference>
<protein>
    <submittedName>
        <fullName evidence="3">MerR family transcriptional regulator</fullName>
    </submittedName>
</protein>
<dbReference type="Proteomes" id="UP001596156">
    <property type="component" value="Unassembled WGS sequence"/>
</dbReference>
<dbReference type="EMBL" id="JBHSKL010000012">
    <property type="protein sequence ID" value="MFC5225189.1"/>
    <property type="molecule type" value="Genomic_DNA"/>
</dbReference>
<name>A0ABW0D4B5_STRFI</name>
<dbReference type="PRINTS" id="PR00040">
    <property type="entry name" value="HTHMERR"/>
</dbReference>
<gene>
    <name evidence="3" type="ORF">ACFPN6_11355</name>
</gene>
<accession>A0ABW0D4B5</accession>
<dbReference type="SUPFAM" id="SSF46955">
    <property type="entry name" value="Putative DNA-binding domain"/>
    <property type="match status" value="1"/>
</dbReference>
<dbReference type="PANTHER" id="PTHR30204:SF93">
    <property type="entry name" value="HTH MERR-TYPE DOMAIN-CONTAINING PROTEIN"/>
    <property type="match status" value="1"/>
</dbReference>
<comment type="caution">
    <text evidence="3">The sequence shown here is derived from an EMBL/GenBank/DDBJ whole genome shotgun (WGS) entry which is preliminary data.</text>
</comment>
<dbReference type="InterPro" id="IPR047057">
    <property type="entry name" value="MerR_fam"/>
</dbReference>
<reference evidence="4" key="1">
    <citation type="journal article" date="2019" name="Int. J. Syst. Evol. Microbiol.">
        <title>The Global Catalogue of Microorganisms (GCM) 10K type strain sequencing project: providing services to taxonomists for standard genome sequencing and annotation.</title>
        <authorList>
            <consortium name="The Broad Institute Genomics Platform"/>
            <consortium name="The Broad Institute Genome Sequencing Center for Infectious Disease"/>
            <person name="Wu L."/>
            <person name="Ma J."/>
        </authorList>
    </citation>
    <scope>NUCLEOTIDE SEQUENCE [LARGE SCALE GENOMIC DNA]</scope>
    <source>
        <strain evidence="4">CCM 8479</strain>
    </source>
</reference>
<keyword evidence="4" id="KW-1185">Reference proteome</keyword>
<dbReference type="PANTHER" id="PTHR30204">
    <property type="entry name" value="REDOX-CYCLING DRUG-SENSING TRANSCRIPTIONAL ACTIVATOR SOXR"/>
    <property type="match status" value="1"/>
</dbReference>
<evidence type="ECO:0000313" key="3">
    <source>
        <dbReference type="EMBL" id="MFC5225189.1"/>
    </source>
</evidence>
<keyword evidence="1" id="KW-0238">DNA-binding</keyword>
<dbReference type="SMART" id="SM00422">
    <property type="entry name" value="HTH_MERR"/>
    <property type="match status" value="1"/>
</dbReference>
<dbReference type="RefSeq" id="WP_309060050.1">
    <property type="nucleotide sequence ID" value="NZ_BAAASS010000022.1"/>
</dbReference>
<evidence type="ECO:0000259" key="2">
    <source>
        <dbReference type="PROSITE" id="PS50937"/>
    </source>
</evidence>
<proteinExistence type="predicted"/>
<evidence type="ECO:0000313" key="4">
    <source>
        <dbReference type="Proteomes" id="UP001596156"/>
    </source>
</evidence>
<dbReference type="PROSITE" id="PS50937">
    <property type="entry name" value="HTH_MERR_2"/>
    <property type="match status" value="1"/>
</dbReference>
<sequence length="234" mass="25980">MTTETEEPTLTIDELAARTGVTVRTIRFYGTKGLLPPPVIGPRRVGHYGREHLARLALIEELQRQGMTLAAIERYLGQLPPDLTARELAIQRAVVASWAPGTAERVSREELERLAGRALAEEEVERLAAMDVVERDGASFRVDAGLLRLGVELLDVPLSQKTLLAARATLTEYSRAAAHELSRLLRDAVAERDARDVRSLSAHMQPLVVQALLTTFQRSLKEELREWMDGDARG</sequence>
<dbReference type="CDD" id="cd00592">
    <property type="entry name" value="HTH_MerR-like"/>
    <property type="match status" value="1"/>
</dbReference>
<feature type="domain" description="HTH merR-type" evidence="2">
    <location>
        <begin position="9"/>
        <end position="78"/>
    </location>
</feature>
<dbReference type="InterPro" id="IPR000551">
    <property type="entry name" value="MerR-type_HTH_dom"/>
</dbReference>
<dbReference type="Gene3D" id="1.10.1660.10">
    <property type="match status" value="1"/>
</dbReference>
<dbReference type="Pfam" id="PF13411">
    <property type="entry name" value="MerR_1"/>
    <property type="match status" value="1"/>
</dbReference>